<dbReference type="Proteomes" id="UP000617681">
    <property type="component" value="Chromosome"/>
</dbReference>
<dbReference type="EMBL" id="CP066007">
    <property type="protein sequence ID" value="QQB45934.1"/>
    <property type="molecule type" value="Genomic_DNA"/>
</dbReference>
<feature type="region of interest" description="Disordered" evidence="1">
    <location>
        <begin position="411"/>
        <end position="449"/>
    </location>
</feature>
<evidence type="ECO:0008006" key="5">
    <source>
        <dbReference type="Google" id="ProtNLM"/>
    </source>
</evidence>
<reference evidence="2 4" key="1">
    <citation type="submission" date="2020-12" db="EMBL/GenBank/DDBJ databases">
        <title>FDA dAtabase for Regulatory Grade micrObial Sequences (FDA-ARGOS): Supporting development and validation of Infectious Disease Dx tests.</title>
        <authorList>
            <person name="Sproer C."/>
            <person name="Gronow S."/>
            <person name="Severitt S."/>
            <person name="Schroder I."/>
            <person name="Tallon L."/>
            <person name="Sadzewicz L."/>
            <person name="Zhao X."/>
            <person name="Boylan J."/>
            <person name="Ott S."/>
            <person name="Bowen H."/>
            <person name="Vavikolanu K."/>
            <person name="Mehta A."/>
            <person name="Aluvathingal J."/>
            <person name="Nadendla S."/>
            <person name="Lowell S."/>
            <person name="Myers T."/>
            <person name="Yan Y."/>
            <person name="Sichtig H."/>
        </authorList>
    </citation>
    <scope>NUCLEOTIDE SEQUENCE [LARGE SCALE GENOMIC DNA]</scope>
    <source>
        <strain evidence="2 4">FDAARGOS_1053</strain>
        <strain evidence="3">FDAARGOS_1191</strain>
    </source>
</reference>
<dbReference type="AlphaFoldDB" id="A0A7T4EEK0"/>
<proteinExistence type="predicted"/>
<evidence type="ECO:0000313" key="3">
    <source>
        <dbReference type="EMBL" id="QRP71830.1"/>
    </source>
</evidence>
<dbReference type="OrthoDB" id="4428152at2"/>
<organism evidence="2 4">
    <name type="scientific">Corynebacterium glucuronolyticum</name>
    <dbReference type="NCBI Taxonomy" id="39791"/>
    <lineage>
        <taxon>Bacteria</taxon>
        <taxon>Bacillati</taxon>
        <taxon>Actinomycetota</taxon>
        <taxon>Actinomycetes</taxon>
        <taxon>Mycobacteriales</taxon>
        <taxon>Corynebacteriaceae</taxon>
        <taxon>Corynebacterium</taxon>
    </lineage>
</organism>
<gene>
    <name evidence="2" type="ORF">I6I10_10760</name>
    <name evidence="3" type="ORF">I6J21_05360</name>
</gene>
<feature type="region of interest" description="Disordered" evidence="1">
    <location>
        <begin position="326"/>
        <end position="362"/>
    </location>
</feature>
<sequence>MIALPEHVAPVPVVVGQKVVVPAGSVLELLRDYFTTHTSAIGEAASAWKGLHTSMVEVTGRLRSIANGIVDANRGEVIDAIVDKLRVTSEATESFGTNAEAMARWSGRIGLTHKLGIAAAGAINGSVLANPIPGARQLQEQLALVAYARVAMPPLLSLAEPRVGSLLDTVVPPSTGGAWEAEMDELVSGSKKDFDGQLERIRSGNPDPVLVRALQHATDDGSVSQQVEASPGARLEETPVLAGQSHTAPQGLTVPLAGGHGGGLTPVGSSPAGTGMPVISSVPGDLGREGIEGGAAVPVGAVNSGVGGANARGGSCVDRSETHPVSTVAPAGVGRNGGQRGTTAGKRLPSAAGSSKHQGGSGIAAGSAFGAISGGTAARNIAGGLGGVGFSKLPAIPDSGSHTGSTVRAGTAHGGNVGVPASGSRATGGYGRGVMPMNMGASKDKKTTRPVKTVLSELEQDANTKAILGEVPPMVPGTIGAWARS</sequence>
<protein>
    <recommendedName>
        <fullName evidence="5">PPE family protein</fullName>
    </recommendedName>
</protein>
<accession>A0A7T4EEK0</accession>
<evidence type="ECO:0000256" key="1">
    <source>
        <dbReference type="SAM" id="MobiDB-lite"/>
    </source>
</evidence>
<dbReference type="RefSeq" id="WP_005396066.1">
    <property type="nucleotide sequence ID" value="NZ_CP066007.1"/>
</dbReference>
<dbReference type="Proteomes" id="UP000596145">
    <property type="component" value="Chromosome"/>
</dbReference>
<evidence type="ECO:0000313" key="2">
    <source>
        <dbReference type="EMBL" id="QQB45934.1"/>
    </source>
</evidence>
<evidence type="ECO:0000313" key="4">
    <source>
        <dbReference type="Proteomes" id="UP000596145"/>
    </source>
</evidence>
<name>A0A7T4EEK0_9CORY</name>
<dbReference type="EMBL" id="CP069534">
    <property type="protein sequence ID" value="QRP71830.1"/>
    <property type="molecule type" value="Genomic_DNA"/>
</dbReference>